<organism evidence="1 2">
    <name type="scientific">Dysosmobacter acutus</name>
    <dbReference type="NCBI Taxonomy" id="2841504"/>
    <lineage>
        <taxon>Bacteria</taxon>
        <taxon>Bacillati</taxon>
        <taxon>Bacillota</taxon>
        <taxon>Clostridia</taxon>
        <taxon>Eubacteriales</taxon>
        <taxon>Oscillospiraceae</taxon>
        <taxon>Dysosmobacter</taxon>
    </lineage>
</organism>
<comment type="caution">
    <text evidence="1">The sequence shown here is derived from an EMBL/GenBank/DDBJ whole genome shotgun (WGS) entry which is preliminary data.</text>
</comment>
<accession>A0ABS6FDM1</accession>
<dbReference type="Proteomes" id="UP000787672">
    <property type="component" value="Unassembled WGS sequence"/>
</dbReference>
<dbReference type="EMBL" id="JAHLQN010000001">
    <property type="protein sequence ID" value="MBU5627475.1"/>
    <property type="molecule type" value="Genomic_DNA"/>
</dbReference>
<proteinExistence type="predicted"/>
<evidence type="ECO:0000313" key="1">
    <source>
        <dbReference type="EMBL" id="MBU5627475.1"/>
    </source>
</evidence>
<name>A0ABS6FDM1_9FIRM</name>
<gene>
    <name evidence="1" type="ORF">KQI82_11200</name>
</gene>
<evidence type="ECO:0008006" key="3">
    <source>
        <dbReference type="Google" id="ProtNLM"/>
    </source>
</evidence>
<keyword evidence="2" id="KW-1185">Reference proteome</keyword>
<protein>
    <recommendedName>
        <fullName evidence="3">NodB homology domain-containing protein</fullName>
    </recommendedName>
</protein>
<evidence type="ECO:0000313" key="2">
    <source>
        <dbReference type="Proteomes" id="UP000787672"/>
    </source>
</evidence>
<reference evidence="1 2" key="1">
    <citation type="submission" date="2021-06" db="EMBL/GenBank/DDBJ databases">
        <authorList>
            <person name="Sun Q."/>
            <person name="Li D."/>
        </authorList>
    </citation>
    <scope>NUCLEOTIDE SEQUENCE [LARGE SCALE GENOMIC DNA]</scope>
    <source>
        <strain evidence="1 2">MSJ-2</strain>
    </source>
</reference>
<sequence length="447" mass="50972">MKQIKVLLWFDVEDYLTPESDDAFFKLLQMLDSIGVRATLKFCTRKAAVLKERGREDILRLLPNHELSFHTTRHSVHPLPTEYLNHYGFRSGTEEFYRREKPGFDHLAAIVGQRLTSYGHPGFAWAPQAFAAVRKMGVPTYLDAHPILNVNGGPFWYEGLFTMSGLVNLIHSRHEPDQFQRLCRAFDQMDLQGEDVVFLSVYDHPTELACTEFWDEVNFARGKNPSVCRPAPLRAAGELEKNIEALRRFLLYTLEKENVEYITATEAMRYEKSGIEPITVQDLREYARSVDGLVSFSSLGGRMLCASELFSLLARSLTGRALIPELLYGPEQDEPSRIRTETVPVREIAEAAYGQFETVLGYKQLKSLYPVGENLLNPADMLCTMAEALRTGVERVPVRRGRLSAADYVDSAYRFGGNWILWEESFRAENVVEATRLQCWTLKPARV</sequence>
<dbReference type="RefSeq" id="WP_216632832.1">
    <property type="nucleotide sequence ID" value="NZ_JAHLQN010000001.1"/>
</dbReference>